<accession>A0A443KIA8</accession>
<gene>
    <name evidence="2" type="ORF">D2T29_00405</name>
    <name evidence="1" type="ORF">D2T31_00480</name>
</gene>
<dbReference type="Proteomes" id="UP000285295">
    <property type="component" value="Unassembled WGS sequence"/>
</dbReference>
<evidence type="ECO:0000313" key="4">
    <source>
        <dbReference type="Proteomes" id="UP000285295"/>
    </source>
</evidence>
<organism evidence="2 3">
    <name type="scientific">Paenirhodobacter populi</name>
    <dbReference type="NCBI Taxonomy" id="2306993"/>
    <lineage>
        <taxon>Bacteria</taxon>
        <taxon>Pseudomonadati</taxon>
        <taxon>Pseudomonadota</taxon>
        <taxon>Alphaproteobacteria</taxon>
        <taxon>Rhodobacterales</taxon>
        <taxon>Rhodobacter group</taxon>
        <taxon>Paenirhodobacter</taxon>
    </lineage>
</organism>
<dbReference type="EMBL" id="SAUY01000001">
    <property type="protein sequence ID" value="RWR34972.1"/>
    <property type="molecule type" value="Genomic_DNA"/>
</dbReference>
<evidence type="ECO:0000313" key="3">
    <source>
        <dbReference type="Proteomes" id="UP000284451"/>
    </source>
</evidence>
<reference evidence="3 4" key="1">
    <citation type="submission" date="2019-01" db="EMBL/GenBank/DDBJ databases">
        <title>Sinorhodobacter populi sp. nov. isolated from the symptomatic bark tissue of Populus euramericana canker.</title>
        <authorList>
            <person name="Xu G."/>
        </authorList>
    </citation>
    <scope>NUCLEOTIDE SEQUENCE [LARGE SCALE GENOMIC DNA]</scope>
    <source>
        <strain evidence="2 3">07D10-4-3</strain>
        <strain evidence="1 4">D19-10-3-21</strain>
    </source>
</reference>
<evidence type="ECO:0000313" key="2">
    <source>
        <dbReference type="EMBL" id="RWR34972.1"/>
    </source>
</evidence>
<evidence type="ECO:0000313" key="1">
    <source>
        <dbReference type="EMBL" id="RWR32493.1"/>
    </source>
</evidence>
<proteinExistence type="predicted"/>
<dbReference type="OrthoDB" id="7861405at2"/>
<reference evidence="3 4" key="2">
    <citation type="submission" date="2019-01" db="EMBL/GenBank/DDBJ databases">
        <authorList>
            <person name="Li Y."/>
        </authorList>
    </citation>
    <scope>NUCLEOTIDE SEQUENCE [LARGE SCALE GENOMIC DNA]</scope>
    <source>
        <strain evidence="2 3">07D10-4-3</strain>
        <strain evidence="1 4">D19-10-3-21</strain>
    </source>
</reference>
<dbReference type="EMBL" id="SAUX01000001">
    <property type="protein sequence ID" value="RWR32493.1"/>
    <property type="molecule type" value="Genomic_DNA"/>
</dbReference>
<comment type="caution">
    <text evidence="2">The sequence shown here is derived from an EMBL/GenBank/DDBJ whole genome shotgun (WGS) entry which is preliminary data.</text>
</comment>
<protein>
    <submittedName>
        <fullName evidence="2">Uncharacterized protein</fullName>
    </submittedName>
</protein>
<dbReference type="Proteomes" id="UP000284451">
    <property type="component" value="Unassembled WGS sequence"/>
</dbReference>
<accession>A0A443KPZ0</accession>
<dbReference type="AlphaFoldDB" id="A0A443KPZ0"/>
<dbReference type="RefSeq" id="WP_128230889.1">
    <property type="nucleotide sequence ID" value="NZ_SAUX01000001.1"/>
</dbReference>
<name>A0A443KPZ0_9RHOB</name>
<sequence length="91" mass="10442">MTAAPNFIDANEVAARLGMAPAVLRKRRLQLEERYGFPQPLPWALRPLKWRADQVEYWVQQHGLPRDAEVEVDPALIRSGKVRLLAEARRA</sequence>